<dbReference type="PANTHER" id="PTHR43179:SF7">
    <property type="entry name" value="RHAMNOSYLTRANSFERASE WBBL"/>
    <property type="match status" value="1"/>
</dbReference>
<sequence>MELSIIIINYNTFELTCQCIDSIYKETKGVTFEIILVDNASKECDPKLFSDKYPDIKLIENKVNQGFGRANNKGMELAKGNFFLLLNSDTIIINNVVNKGVHYLNQDKKNGVYSCHQINDISSIKEPEYSFFFKDFSLFYLLKNIPFIQIIYSKYLNKSSKQFSKGINKVNNVSGAFMLLKHEVFEKTKGFDPDFFLYSEETEWCTLRINKKWNILFSTEEKFIHLEGKSGVKDFTLNQDFLSTAFTWYKKGYFEYFSFLFIHIFLYYPSWLILFFVVKSENKKRTLRLIKIFNNCFKQLIFDIPKYKNNYGARKNFLRYK</sequence>
<feature type="domain" description="Glycosyltransferase 2-like" evidence="2">
    <location>
        <begin position="4"/>
        <end position="185"/>
    </location>
</feature>
<dbReference type="Pfam" id="PF00535">
    <property type="entry name" value="Glycos_transf_2"/>
    <property type="match status" value="1"/>
</dbReference>
<dbReference type="CDD" id="cd04186">
    <property type="entry name" value="GT_2_like_c"/>
    <property type="match status" value="1"/>
</dbReference>
<organism evidence="3 4">
    <name type="scientific">Flammeovirga pectinis</name>
    <dbReference type="NCBI Taxonomy" id="2494373"/>
    <lineage>
        <taxon>Bacteria</taxon>
        <taxon>Pseudomonadati</taxon>
        <taxon>Bacteroidota</taxon>
        <taxon>Cytophagia</taxon>
        <taxon>Cytophagales</taxon>
        <taxon>Flammeovirgaceae</taxon>
        <taxon>Flammeovirga</taxon>
    </lineage>
</organism>
<protein>
    <submittedName>
        <fullName evidence="3">Glycosyltransferase family 2 protein</fullName>
    </submittedName>
</protein>
<keyword evidence="4" id="KW-1185">Reference proteome</keyword>
<keyword evidence="1" id="KW-1133">Transmembrane helix</keyword>
<dbReference type="RefSeq" id="WP_126612914.1">
    <property type="nucleotide sequence ID" value="NZ_CP034562.1"/>
</dbReference>
<proteinExistence type="predicted"/>
<evidence type="ECO:0000259" key="2">
    <source>
        <dbReference type="Pfam" id="PF00535"/>
    </source>
</evidence>
<keyword evidence="1" id="KW-0812">Transmembrane</keyword>
<dbReference type="OrthoDB" id="9771846at2"/>
<dbReference type="EMBL" id="CP034562">
    <property type="protein sequence ID" value="AZQ61915.1"/>
    <property type="molecule type" value="Genomic_DNA"/>
</dbReference>
<name>A0A3S9P190_9BACT</name>
<keyword evidence="1" id="KW-0472">Membrane</keyword>
<reference evidence="3 4" key="1">
    <citation type="submission" date="2018-12" db="EMBL/GenBank/DDBJ databases">
        <title>Flammeovirga pectinis sp. nov., isolated from the gut of the Korean scallop, Patinopecten yessoensis.</title>
        <authorList>
            <person name="Bae J.-W."/>
            <person name="Jeong Y.-S."/>
            <person name="Kang W."/>
        </authorList>
    </citation>
    <scope>NUCLEOTIDE SEQUENCE [LARGE SCALE GENOMIC DNA]</scope>
    <source>
        <strain evidence="3 4">L12M1</strain>
    </source>
</reference>
<gene>
    <name evidence="3" type="ORF">EI427_06585</name>
</gene>
<dbReference type="PANTHER" id="PTHR43179">
    <property type="entry name" value="RHAMNOSYLTRANSFERASE WBBL"/>
    <property type="match status" value="1"/>
</dbReference>
<evidence type="ECO:0000313" key="4">
    <source>
        <dbReference type="Proteomes" id="UP000267268"/>
    </source>
</evidence>
<dbReference type="Proteomes" id="UP000267268">
    <property type="component" value="Chromosome 1"/>
</dbReference>
<accession>A0A3S9P190</accession>
<dbReference type="InterPro" id="IPR029044">
    <property type="entry name" value="Nucleotide-diphossugar_trans"/>
</dbReference>
<dbReference type="GO" id="GO:0016740">
    <property type="term" value="F:transferase activity"/>
    <property type="evidence" value="ECO:0007669"/>
    <property type="project" value="UniProtKB-KW"/>
</dbReference>
<dbReference type="KEGG" id="fll:EI427_06585"/>
<dbReference type="AlphaFoldDB" id="A0A3S9P190"/>
<dbReference type="SUPFAM" id="SSF53448">
    <property type="entry name" value="Nucleotide-diphospho-sugar transferases"/>
    <property type="match status" value="1"/>
</dbReference>
<keyword evidence="3" id="KW-0808">Transferase</keyword>
<evidence type="ECO:0000256" key="1">
    <source>
        <dbReference type="SAM" id="Phobius"/>
    </source>
</evidence>
<dbReference type="Gene3D" id="3.90.550.10">
    <property type="entry name" value="Spore Coat Polysaccharide Biosynthesis Protein SpsA, Chain A"/>
    <property type="match status" value="1"/>
</dbReference>
<evidence type="ECO:0000313" key="3">
    <source>
        <dbReference type="EMBL" id="AZQ61915.1"/>
    </source>
</evidence>
<dbReference type="InterPro" id="IPR001173">
    <property type="entry name" value="Glyco_trans_2-like"/>
</dbReference>
<feature type="transmembrane region" description="Helical" evidence="1">
    <location>
        <begin position="256"/>
        <end position="278"/>
    </location>
</feature>